<dbReference type="Gene3D" id="1.25.40.480">
    <property type="match status" value="1"/>
</dbReference>
<reference evidence="3" key="1">
    <citation type="journal article" date="2010" name="Nature">
        <title>The Amphimedon queenslandica genome and the evolution of animal complexity.</title>
        <authorList>
            <person name="Srivastava M."/>
            <person name="Simakov O."/>
            <person name="Chapman J."/>
            <person name="Fahey B."/>
            <person name="Gauthier M.E."/>
            <person name="Mitros T."/>
            <person name="Richards G.S."/>
            <person name="Conaco C."/>
            <person name="Dacre M."/>
            <person name="Hellsten U."/>
            <person name="Larroux C."/>
            <person name="Putnam N.H."/>
            <person name="Stanke M."/>
            <person name="Adamska M."/>
            <person name="Darling A."/>
            <person name="Degnan S.M."/>
            <person name="Oakley T.H."/>
            <person name="Plachetzki D.C."/>
            <person name="Zhai Y."/>
            <person name="Adamski M."/>
            <person name="Calcino A."/>
            <person name="Cummins S.F."/>
            <person name="Goodstein D.M."/>
            <person name="Harris C."/>
            <person name="Jackson D.J."/>
            <person name="Leys S.P."/>
            <person name="Shu S."/>
            <person name="Woodcroft B.J."/>
            <person name="Vervoort M."/>
            <person name="Kosik K.S."/>
            <person name="Manning G."/>
            <person name="Degnan B.M."/>
            <person name="Rokhsar D.S."/>
        </authorList>
    </citation>
    <scope>NUCLEOTIDE SEQUENCE [LARGE SCALE GENOMIC DNA]</scope>
</reference>
<reference evidence="2" key="2">
    <citation type="submission" date="2024-06" db="UniProtKB">
        <authorList>
            <consortium name="EnsemblMetazoa"/>
        </authorList>
    </citation>
    <scope>IDENTIFICATION</scope>
</reference>
<dbReference type="Pfam" id="PF11510">
    <property type="entry name" value="FA_FANCE"/>
    <property type="match status" value="1"/>
</dbReference>
<sequence length="514" mass="57380">MEDDMPPFLSRLIIVLGKPNSLDIALRMLRNWNNNCIPYEHRAVSCTCSVLSRRKEDTQRTVCQGFDWNCVLEYLIAKTAALHENEIILSSRFTSNLSEHVQIQFLNLLVSLHDSIPAEVLTKFIEQINSETIESDWIKYLLKKLAKLVTSNAAVSSLPVTTVDKIKNIFSTANGDNVELATTSAVSVKRKRERIADSDDESETDIGKAKKKRAKLADSVSQQDLLLHDNTEIGQPVIPEVVVPEDMELETSAMPDLLTEVMIPNDIKVTIETIKNKWSKGQKVSSDLFQKVISLSPQQFNSCFQDLSESSIKAAITNITDESMTDVSHQSLICCLENLIVPFLLSLQKNSSRGLLLGITNIIEKFPLASLEGILYPLMLSPAFNTCQCELLCQLLKDAINNEQRDDLWSKLNDAKENSKGEPFLWNEQHIQVLQLLIEKGVSDIGAPNCVESLQANAGYLTSSLKFAKLLVTLLSKHGSEFIDHTTVLIDIISGNNTPLRNKLQKTVEAICKL</sequence>
<dbReference type="InterPro" id="IPR039685">
    <property type="entry name" value="FANCE"/>
</dbReference>
<feature type="domain" description="Fanconi Anaemia group E protein C-terminal" evidence="1">
    <location>
        <begin position="330"/>
        <end position="506"/>
    </location>
</feature>
<dbReference type="GO" id="GO:0043240">
    <property type="term" value="C:Fanconi anaemia nuclear complex"/>
    <property type="evidence" value="ECO:0007669"/>
    <property type="project" value="InterPro"/>
</dbReference>
<organism evidence="2 3">
    <name type="scientific">Amphimedon queenslandica</name>
    <name type="common">Sponge</name>
    <dbReference type="NCBI Taxonomy" id="400682"/>
    <lineage>
        <taxon>Eukaryota</taxon>
        <taxon>Metazoa</taxon>
        <taxon>Porifera</taxon>
        <taxon>Demospongiae</taxon>
        <taxon>Heteroscleromorpha</taxon>
        <taxon>Haplosclerida</taxon>
        <taxon>Niphatidae</taxon>
        <taxon>Amphimedon</taxon>
    </lineage>
</organism>
<dbReference type="RefSeq" id="XP_019855713.1">
    <property type="nucleotide sequence ID" value="XM_020000154.1"/>
</dbReference>
<dbReference type="EnsemblMetazoa" id="XM_020000154.1">
    <property type="protein sequence ID" value="XP_019855713.1"/>
    <property type="gene ID" value="LOC100633311"/>
</dbReference>
<dbReference type="PANTHER" id="PTHR32094:SF5">
    <property type="entry name" value="FANCONI ANEMIA GROUP E PROTEIN"/>
    <property type="match status" value="1"/>
</dbReference>
<dbReference type="Proteomes" id="UP000007879">
    <property type="component" value="Unassembled WGS sequence"/>
</dbReference>
<evidence type="ECO:0000313" key="3">
    <source>
        <dbReference type="Proteomes" id="UP000007879"/>
    </source>
</evidence>
<dbReference type="InterPro" id="IPR021025">
    <property type="entry name" value="Fanconi_anaemia_gr_E_prot_C"/>
</dbReference>
<dbReference type="GO" id="GO:0036297">
    <property type="term" value="P:interstrand cross-link repair"/>
    <property type="evidence" value="ECO:0007669"/>
    <property type="project" value="InterPro"/>
</dbReference>
<accession>A0AAN0JGE3</accession>
<dbReference type="PANTHER" id="PTHR32094">
    <property type="entry name" value="FANCONI ANEMIA GROUP E PROTEIN"/>
    <property type="match status" value="1"/>
</dbReference>
<keyword evidence="3" id="KW-1185">Reference proteome</keyword>
<dbReference type="AlphaFoldDB" id="A0AAN0JGE3"/>
<proteinExistence type="predicted"/>
<evidence type="ECO:0000313" key="2">
    <source>
        <dbReference type="EnsemblMetazoa" id="XP_019855713.1"/>
    </source>
</evidence>
<protein>
    <recommendedName>
        <fullName evidence="1">Fanconi Anaemia group E protein C-terminal domain-containing protein</fullName>
    </recommendedName>
</protein>
<name>A0AAN0JGE3_AMPQE</name>
<evidence type="ECO:0000259" key="1">
    <source>
        <dbReference type="Pfam" id="PF11510"/>
    </source>
</evidence>
<dbReference type="GeneID" id="100633311"/>
<dbReference type="KEGG" id="aqu:100633311"/>